<dbReference type="Proteomes" id="UP000262177">
    <property type="component" value="Chromosome"/>
</dbReference>
<gene>
    <name evidence="2" type="ORF">BBJK_00373</name>
</gene>
<organism evidence="2 3">
    <name type="scientific">Bifidobacterium bifidum LMG 13195</name>
    <dbReference type="NCBI Taxonomy" id="1207542"/>
    <lineage>
        <taxon>Bacteria</taxon>
        <taxon>Bacillati</taxon>
        <taxon>Actinomycetota</taxon>
        <taxon>Actinomycetes</taxon>
        <taxon>Bifidobacteriales</taxon>
        <taxon>Bifidobacteriaceae</taxon>
        <taxon>Bifidobacterium</taxon>
    </lineage>
</organism>
<feature type="region of interest" description="Disordered" evidence="1">
    <location>
        <begin position="22"/>
        <end position="67"/>
    </location>
</feature>
<feature type="compositionally biased region" description="Basic and acidic residues" evidence="1">
    <location>
        <begin position="35"/>
        <end position="59"/>
    </location>
</feature>
<evidence type="ECO:0000256" key="1">
    <source>
        <dbReference type="SAM" id="MobiDB-lite"/>
    </source>
</evidence>
<sequence>MSPSFHVSFICRRVIIPLPDTLQSQHGHVNGTFGRENHEQENSRGDGDGMHAVRIRHDSSGISRGYD</sequence>
<dbReference type="AlphaFoldDB" id="A0A286TA70"/>
<reference evidence="2 3" key="1">
    <citation type="journal article" date="2017" name="Biosci. Biotechnol. Biochem.">
        <title>Identification and characterization of a sulfoglycosidase from Bifidobacterium bifidum implicated in mucin glycan utilization.</title>
        <authorList>
            <person name="Katoh T."/>
            <person name="Maeshibu T."/>
            <person name="Kikkawa K."/>
            <person name="Gotoh A."/>
            <person name="Tomabechi Y."/>
            <person name="Nakamura M."/>
            <person name="Liao W.-H."/>
            <person name="Yamaguchi M."/>
            <person name="Ashida H."/>
            <person name="Yamamoto K."/>
            <person name="Katayama T."/>
        </authorList>
    </citation>
    <scope>NUCLEOTIDE SEQUENCE [LARGE SCALE GENOMIC DNA]</scope>
    <source>
        <strain evidence="2 3">JCM 7004</strain>
    </source>
</reference>
<dbReference type="EMBL" id="AP018131">
    <property type="protein sequence ID" value="BBA47294.1"/>
    <property type="molecule type" value="Genomic_DNA"/>
</dbReference>
<name>A0A286TA70_BIFBI</name>
<accession>A0A286TA70</accession>
<evidence type="ECO:0000313" key="3">
    <source>
        <dbReference type="Proteomes" id="UP000262177"/>
    </source>
</evidence>
<proteinExistence type="predicted"/>
<protein>
    <submittedName>
        <fullName evidence="2">Uncharacterized protein</fullName>
    </submittedName>
</protein>
<evidence type="ECO:0000313" key="2">
    <source>
        <dbReference type="EMBL" id="BBA47294.1"/>
    </source>
</evidence>